<name>A0A2M7T8W2_9ACTN</name>
<keyword evidence="6 12" id="KW-0697">Rotamase</keyword>
<dbReference type="InterPro" id="IPR001179">
    <property type="entry name" value="PPIase_FKBP_dom"/>
</dbReference>
<dbReference type="GO" id="GO:0051301">
    <property type="term" value="P:cell division"/>
    <property type="evidence" value="ECO:0007669"/>
    <property type="project" value="UniProtKB-KW"/>
</dbReference>
<feature type="domain" description="PPIase FKBP-type" evidence="16">
    <location>
        <begin position="176"/>
        <end position="258"/>
    </location>
</feature>
<dbReference type="GO" id="GO:0043022">
    <property type="term" value="F:ribosome binding"/>
    <property type="evidence" value="ECO:0007669"/>
    <property type="project" value="TreeGrafter"/>
</dbReference>
<proteinExistence type="inferred from homology"/>
<evidence type="ECO:0000256" key="4">
    <source>
        <dbReference type="ARBA" id="ARBA00016902"/>
    </source>
</evidence>
<protein>
    <recommendedName>
        <fullName evidence="4 12">Trigger factor</fullName>
        <shortName evidence="12">TF</shortName>
        <ecNumber evidence="3 12">5.2.1.8</ecNumber>
    </recommendedName>
    <alternativeName>
        <fullName evidence="11 12">PPIase</fullName>
    </alternativeName>
</protein>
<evidence type="ECO:0000256" key="5">
    <source>
        <dbReference type="ARBA" id="ARBA00022618"/>
    </source>
</evidence>
<dbReference type="HAMAP" id="MF_00303">
    <property type="entry name" value="Trigger_factor_Tig"/>
    <property type="match status" value="1"/>
</dbReference>
<dbReference type="EC" id="5.2.1.8" evidence="3 12"/>
<evidence type="ECO:0000256" key="11">
    <source>
        <dbReference type="ARBA" id="ARBA00029986"/>
    </source>
</evidence>
<comment type="caution">
    <text evidence="17">The sequence shown here is derived from an EMBL/GenBank/DDBJ whole genome shotgun (WGS) entry which is preliminary data.</text>
</comment>
<dbReference type="Pfam" id="PF05697">
    <property type="entry name" value="Trigger_N"/>
    <property type="match status" value="1"/>
</dbReference>
<evidence type="ECO:0000256" key="14">
    <source>
        <dbReference type="RuleBase" id="RU003914"/>
    </source>
</evidence>
<comment type="similarity">
    <text evidence="2 12 14">Belongs to the FKBP-type PPIase family. Tig subfamily.</text>
</comment>
<dbReference type="InterPro" id="IPR037041">
    <property type="entry name" value="Trigger_fac_C_sf"/>
</dbReference>
<keyword evidence="9 12" id="KW-0131">Cell cycle</keyword>
<dbReference type="SUPFAM" id="SSF102735">
    <property type="entry name" value="Trigger factor ribosome-binding domain"/>
    <property type="match status" value="1"/>
</dbReference>
<accession>A0A2M7T8W2</accession>
<dbReference type="GO" id="GO:0044183">
    <property type="term" value="F:protein folding chaperone"/>
    <property type="evidence" value="ECO:0007669"/>
    <property type="project" value="TreeGrafter"/>
</dbReference>
<dbReference type="PANTHER" id="PTHR30560:SF3">
    <property type="entry name" value="TRIGGER FACTOR-LIKE PROTEIN TIG, CHLOROPLASTIC"/>
    <property type="match status" value="1"/>
</dbReference>
<dbReference type="Pfam" id="PF00254">
    <property type="entry name" value="FKBP_C"/>
    <property type="match status" value="1"/>
</dbReference>
<evidence type="ECO:0000313" key="17">
    <source>
        <dbReference type="EMBL" id="PIZ40377.1"/>
    </source>
</evidence>
<dbReference type="PANTHER" id="PTHR30560">
    <property type="entry name" value="TRIGGER FACTOR CHAPERONE AND PEPTIDYL-PROLYL CIS/TRANS ISOMERASE"/>
    <property type="match status" value="1"/>
</dbReference>
<dbReference type="Gene3D" id="3.10.50.40">
    <property type="match status" value="1"/>
</dbReference>
<dbReference type="InterPro" id="IPR036611">
    <property type="entry name" value="Trigger_fac_ribosome-bd_sf"/>
</dbReference>
<dbReference type="SUPFAM" id="SSF54534">
    <property type="entry name" value="FKBP-like"/>
    <property type="match status" value="1"/>
</dbReference>
<comment type="catalytic activity">
    <reaction evidence="1 12 13">
        <text>[protein]-peptidylproline (omega=180) = [protein]-peptidylproline (omega=0)</text>
        <dbReference type="Rhea" id="RHEA:16237"/>
        <dbReference type="Rhea" id="RHEA-COMP:10747"/>
        <dbReference type="Rhea" id="RHEA-COMP:10748"/>
        <dbReference type="ChEBI" id="CHEBI:83833"/>
        <dbReference type="ChEBI" id="CHEBI:83834"/>
        <dbReference type="EC" id="5.2.1.8"/>
    </reaction>
</comment>
<dbReference type="SUPFAM" id="SSF109998">
    <property type="entry name" value="Triger factor/SurA peptide-binding domain-like"/>
    <property type="match status" value="1"/>
</dbReference>
<evidence type="ECO:0000256" key="12">
    <source>
        <dbReference type="HAMAP-Rule" id="MF_00303"/>
    </source>
</evidence>
<keyword evidence="8 12" id="KW-0413">Isomerase</keyword>
<dbReference type="InterPro" id="IPR027304">
    <property type="entry name" value="Trigger_fact/SurA_dom_sf"/>
</dbReference>
<evidence type="ECO:0000313" key="18">
    <source>
        <dbReference type="Proteomes" id="UP000230956"/>
    </source>
</evidence>
<keyword evidence="7 12" id="KW-0143">Chaperone</keyword>
<comment type="subcellular location">
    <subcellularLocation>
        <location evidence="12">Cytoplasm</location>
    </subcellularLocation>
    <text evidence="12">About half TF is bound to the ribosome near the polypeptide exit tunnel while the other half is free in the cytoplasm.</text>
</comment>
<evidence type="ECO:0000256" key="6">
    <source>
        <dbReference type="ARBA" id="ARBA00023110"/>
    </source>
</evidence>
<dbReference type="GO" id="GO:0003755">
    <property type="term" value="F:peptidyl-prolyl cis-trans isomerase activity"/>
    <property type="evidence" value="ECO:0007669"/>
    <property type="project" value="UniProtKB-UniRule"/>
</dbReference>
<sequence length="476" mass="53242">MIYRRPILKTEVKTEVERLEEEKDTVLLKVEVPTNVFDAAVGQAYKRIADQLVVPGFRKGKIPKAIIDSRVGKEAVREEALEQALPHYYMDALKESDIEPVDQPEVDIVQAEEGKPLIFTAKVKVKPEVKLGKYTGLEVDKPSSEPSDGEISSQLDGLRNNFANLEPVENRPIKEGDFALIDFEGFSDGEPFEGGQANDYMLEIGSGTFIPGFEEQIAGMKKGEAKDIKVTFPEDYGNDQLAGKEATFKVAVKEIKEKKLPELSDDFAKQVGFDTLDDLRADIREKIYEVKSKYADAEVKGEIVDAVTDLSQAEVHEVMIEQEIDDMLEDFAGDVKRQGLDLDQYLELTGMTKEALRGDWHDRARHRVKSRMVVEAVAEAENIEVTPEEVDNEINKAAEATGRDFEEVKHIFEMKGSIGALKKRILISKAIDWLVERSVITEKEAAEEAEETTEASEAGESNEADEASKPEVIEEQ</sequence>
<comment type="domain">
    <text evidence="12">Consists of 3 domains; the N-terminus binds the ribosome, the middle domain has PPIase activity, while the C-terminus has intrinsic chaperone activity on its own.</text>
</comment>
<keyword evidence="5 12" id="KW-0132">Cell division</keyword>
<dbReference type="PIRSF" id="PIRSF003095">
    <property type="entry name" value="Trigger_factor"/>
    <property type="match status" value="1"/>
</dbReference>
<dbReference type="Gene3D" id="3.30.70.1050">
    <property type="entry name" value="Trigger factor ribosome-binding domain"/>
    <property type="match status" value="1"/>
</dbReference>
<dbReference type="InterPro" id="IPR008880">
    <property type="entry name" value="Trigger_fac_C"/>
</dbReference>
<dbReference type="EMBL" id="PFNG01000092">
    <property type="protein sequence ID" value="PIZ40377.1"/>
    <property type="molecule type" value="Genomic_DNA"/>
</dbReference>
<comment type="function">
    <text evidence="10 12">Involved in protein export. Acts as a chaperone by maintaining the newly synthesized protein in an open conformation. Functions as a peptidyl-prolyl cis-trans isomerase.</text>
</comment>
<evidence type="ECO:0000256" key="3">
    <source>
        <dbReference type="ARBA" id="ARBA00013194"/>
    </source>
</evidence>
<dbReference type="Proteomes" id="UP000230956">
    <property type="component" value="Unassembled WGS sequence"/>
</dbReference>
<evidence type="ECO:0000256" key="7">
    <source>
        <dbReference type="ARBA" id="ARBA00023186"/>
    </source>
</evidence>
<dbReference type="FunFam" id="3.10.50.40:FF:000001">
    <property type="entry name" value="Trigger factor"/>
    <property type="match status" value="1"/>
</dbReference>
<evidence type="ECO:0000256" key="2">
    <source>
        <dbReference type="ARBA" id="ARBA00005464"/>
    </source>
</evidence>
<evidence type="ECO:0000259" key="16">
    <source>
        <dbReference type="PROSITE" id="PS50059"/>
    </source>
</evidence>
<organism evidence="17 18">
    <name type="scientific">Candidatus Aquicultor secundus</name>
    <dbReference type="NCBI Taxonomy" id="1973895"/>
    <lineage>
        <taxon>Bacteria</taxon>
        <taxon>Bacillati</taxon>
        <taxon>Actinomycetota</taxon>
        <taxon>Candidatus Aquicultoria</taxon>
        <taxon>Candidatus Aquicultorales</taxon>
        <taxon>Candidatus Aquicultoraceae</taxon>
        <taxon>Candidatus Aquicultor</taxon>
    </lineage>
</organism>
<dbReference type="NCBIfam" id="TIGR00115">
    <property type="entry name" value="tig"/>
    <property type="match status" value="1"/>
</dbReference>
<dbReference type="GO" id="GO:0051083">
    <property type="term" value="P:'de novo' cotranslational protein folding"/>
    <property type="evidence" value="ECO:0007669"/>
    <property type="project" value="TreeGrafter"/>
</dbReference>
<dbReference type="GO" id="GO:0043335">
    <property type="term" value="P:protein unfolding"/>
    <property type="evidence" value="ECO:0007669"/>
    <property type="project" value="TreeGrafter"/>
</dbReference>
<dbReference type="InterPro" id="IPR008881">
    <property type="entry name" value="Trigger_fac_ribosome-bd_bac"/>
</dbReference>
<evidence type="ECO:0000256" key="10">
    <source>
        <dbReference type="ARBA" id="ARBA00024849"/>
    </source>
</evidence>
<dbReference type="GO" id="GO:0005737">
    <property type="term" value="C:cytoplasm"/>
    <property type="evidence" value="ECO:0007669"/>
    <property type="project" value="UniProtKB-SubCell"/>
</dbReference>
<dbReference type="InterPro" id="IPR046357">
    <property type="entry name" value="PPIase_dom_sf"/>
</dbReference>
<dbReference type="PROSITE" id="PS50059">
    <property type="entry name" value="FKBP_PPIASE"/>
    <property type="match status" value="1"/>
</dbReference>
<dbReference type="GO" id="GO:0015031">
    <property type="term" value="P:protein transport"/>
    <property type="evidence" value="ECO:0007669"/>
    <property type="project" value="UniProtKB-UniRule"/>
</dbReference>
<evidence type="ECO:0000256" key="15">
    <source>
        <dbReference type="SAM" id="MobiDB-lite"/>
    </source>
</evidence>
<evidence type="ECO:0000256" key="1">
    <source>
        <dbReference type="ARBA" id="ARBA00000971"/>
    </source>
</evidence>
<evidence type="ECO:0000256" key="13">
    <source>
        <dbReference type="PROSITE-ProRule" id="PRU00277"/>
    </source>
</evidence>
<feature type="region of interest" description="Disordered" evidence="15">
    <location>
        <begin position="444"/>
        <end position="476"/>
    </location>
</feature>
<evidence type="ECO:0000256" key="9">
    <source>
        <dbReference type="ARBA" id="ARBA00023306"/>
    </source>
</evidence>
<gene>
    <name evidence="12" type="primary">tig</name>
    <name evidence="17" type="ORF">COY37_03920</name>
</gene>
<dbReference type="AlphaFoldDB" id="A0A2M7T8W2"/>
<keyword evidence="12" id="KW-0963">Cytoplasm</keyword>
<feature type="compositionally biased region" description="Basic and acidic residues" evidence="15">
    <location>
        <begin position="466"/>
        <end position="476"/>
    </location>
</feature>
<dbReference type="Pfam" id="PF05698">
    <property type="entry name" value="Trigger_C"/>
    <property type="match status" value="1"/>
</dbReference>
<reference evidence="18" key="1">
    <citation type="submission" date="2017-09" db="EMBL/GenBank/DDBJ databases">
        <title>Depth-based differentiation of microbial function through sediment-hosted aquifers and enrichment of novel symbionts in the deep terrestrial subsurface.</title>
        <authorList>
            <person name="Probst A.J."/>
            <person name="Ladd B."/>
            <person name="Jarett J.K."/>
            <person name="Geller-Mcgrath D.E."/>
            <person name="Sieber C.M.K."/>
            <person name="Emerson J.B."/>
            <person name="Anantharaman K."/>
            <person name="Thomas B.C."/>
            <person name="Malmstrom R."/>
            <person name="Stieglmeier M."/>
            <person name="Klingl A."/>
            <person name="Woyke T."/>
            <person name="Ryan C.M."/>
            <person name="Banfield J.F."/>
        </authorList>
    </citation>
    <scope>NUCLEOTIDE SEQUENCE [LARGE SCALE GENOMIC DNA]</scope>
</reference>
<evidence type="ECO:0000256" key="8">
    <source>
        <dbReference type="ARBA" id="ARBA00023235"/>
    </source>
</evidence>
<dbReference type="InterPro" id="IPR005215">
    <property type="entry name" value="Trig_fac"/>
</dbReference>
<dbReference type="Gene3D" id="1.10.3120.10">
    <property type="entry name" value="Trigger factor, C-terminal domain"/>
    <property type="match status" value="1"/>
</dbReference>